<proteinExistence type="predicted"/>
<dbReference type="Gene3D" id="1.10.730.10">
    <property type="entry name" value="Isoleucyl-tRNA Synthetase, Domain 1"/>
    <property type="match status" value="1"/>
</dbReference>
<organism evidence="10 11">
    <name type="scientific">Berkelbacteria bacterium GW2011_GWB1_38_5</name>
    <dbReference type="NCBI Taxonomy" id="1618336"/>
    <lineage>
        <taxon>Bacteria</taxon>
        <taxon>Candidatus Berkelbacteria</taxon>
    </lineage>
</organism>
<dbReference type="Proteomes" id="UP000034498">
    <property type="component" value="Unassembled WGS sequence"/>
</dbReference>
<keyword evidence="6" id="KW-0030">Aminoacyl-tRNA synthetase</keyword>
<evidence type="ECO:0000256" key="5">
    <source>
        <dbReference type="ARBA" id="ARBA00022917"/>
    </source>
</evidence>
<dbReference type="EC" id="6.1.1.9" evidence="1"/>
<evidence type="ECO:0000259" key="9">
    <source>
        <dbReference type="Pfam" id="PF08264"/>
    </source>
</evidence>
<evidence type="ECO:0000256" key="7">
    <source>
        <dbReference type="ARBA" id="ARBA00029936"/>
    </source>
</evidence>
<dbReference type="PANTHER" id="PTHR11946">
    <property type="entry name" value="VALYL-TRNA SYNTHETASES"/>
    <property type="match status" value="1"/>
</dbReference>
<evidence type="ECO:0000313" key="10">
    <source>
        <dbReference type="EMBL" id="KKQ74141.1"/>
    </source>
</evidence>
<dbReference type="InterPro" id="IPR002303">
    <property type="entry name" value="Valyl-tRNA_ligase"/>
</dbReference>
<sequence length="162" mass="18662">MTDINTGIQDLKFDEEAIKAGQKFANKLWNIARFTIMNLENSKSEILNSKQIPNPKSQSDKQILEKLNQIIKSTDENLDSFRFGQAAHELYDFVWHDLADVYIEESKKDLNASVLLYVLISSLKLLHPIMPFVTESIWQNLQANDLVEDKLLINAEWPEPNS</sequence>
<name>A0A0G0NAM2_9BACT</name>
<accession>A0A0G0NAM2</accession>
<protein>
    <recommendedName>
        <fullName evidence="1">valine--tRNA ligase</fullName>
        <ecNumber evidence="1">6.1.1.9</ecNumber>
    </recommendedName>
    <alternativeName>
        <fullName evidence="7">Valyl-tRNA synthetase</fullName>
    </alternativeName>
</protein>
<evidence type="ECO:0000313" key="11">
    <source>
        <dbReference type="Proteomes" id="UP000034498"/>
    </source>
</evidence>
<dbReference type="GO" id="GO:0005829">
    <property type="term" value="C:cytosol"/>
    <property type="evidence" value="ECO:0007669"/>
    <property type="project" value="TreeGrafter"/>
</dbReference>
<dbReference type="STRING" id="1618336.US94_C0013G0011"/>
<evidence type="ECO:0000256" key="4">
    <source>
        <dbReference type="ARBA" id="ARBA00022840"/>
    </source>
</evidence>
<dbReference type="GO" id="GO:0006438">
    <property type="term" value="P:valyl-tRNA aminoacylation"/>
    <property type="evidence" value="ECO:0007669"/>
    <property type="project" value="InterPro"/>
</dbReference>
<dbReference type="SUPFAM" id="SSF47323">
    <property type="entry name" value="Anticodon-binding domain of a subclass of class I aminoacyl-tRNA synthetases"/>
    <property type="match status" value="1"/>
</dbReference>
<dbReference type="InterPro" id="IPR013155">
    <property type="entry name" value="M/V/L/I-tRNA-synth_anticd-bd"/>
</dbReference>
<evidence type="ECO:0000256" key="8">
    <source>
        <dbReference type="ARBA" id="ARBA00047552"/>
    </source>
</evidence>
<feature type="domain" description="Methionyl/Valyl/Leucyl/Isoleucyl-tRNA synthetase anticodon-binding" evidence="9">
    <location>
        <begin position="60"/>
        <end position="160"/>
    </location>
</feature>
<dbReference type="PATRIC" id="fig|1618336.3.peg.286"/>
<reference evidence="10 11" key="1">
    <citation type="journal article" date="2015" name="Nature">
        <title>rRNA introns, odd ribosomes, and small enigmatic genomes across a large radiation of phyla.</title>
        <authorList>
            <person name="Brown C.T."/>
            <person name="Hug L.A."/>
            <person name="Thomas B.C."/>
            <person name="Sharon I."/>
            <person name="Castelle C.J."/>
            <person name="Singh A."/>
            <person name="Wilkins M.J."/>
            <person name="Williams K.H."/>
            <person name="Banfield J.F."/>
        </authorList>
    </citation>
    <scope>NUCLEOTIDE SEQUENCE [LARGE SCALE GENOMIC DNA]</scope>
</reference>
<dbReference type="AlphaFoldDB" id="A0A0G0NAM2"/>
<evidence type="ECO:0000256" key="1">
    <source>
        <dbReference type="ARBA" id="ARBA00013169"/>
    </source>
</evidence>
<dbReference type="GO" id="GO:0004832">
    <property type="term" value="F:valine-tRNA ligase activity"/>
    <property type="evidence" value="ECO:0007669"/>
    <property type="project" value="UniProtKB-EC"/>
</dbReference>
<evidence type="ECO:0000256" key="2">
    <source>
        <dbReference type="ARBA" id="ARBA00022598"/>
    </source>
</evidence>
<comment type="catalytic activity">
    <reaction evidence="8">
        <text>tRNA(Val) + L-valine + ATP = L-valyl-tRNA(Val) + AMP + diphosphate</text>
        <dbReference type="Rhea" id="RHEA:10704"/>
        <dbReference type="Rhea" id="RHEA-COMP:9672"/>
        <dbReference type="Rhea" id="RHEA-COMP:9708"/>
        <dbReference type="ChEBI" id="CHEBI:30616"/>
        <dbReference type="ChEBI" id="CHEBI:33019"/>
        <dbReference type="ChEBI" id="CHEBI:57762"/>
        <dbReference type="ChEBI" id="CHEBI:78442"/>
        <dbReference type="ChEBI" id="CHEBI:78537"/>
        <dbReference type="ChEBI" id="CHEBI:456215"/>
        <dbReference type="EC" id="6.1.1.9"/>
    </reaction>
</comment>
<dbReference type="EMBL" id="LBUX01000013">
    <property type="protein sequence ID" value="KKQ74141.1"/>
    <property type="molecule type" value="Genomic_DNA"/>
</dbReference>
<evidence type="ECO:0000256" key="3">
    <source>
        <dbReference type="ARBA" id="ARBA00022741"/>
    </source>
</evidence>
<dbReference type="Pfam" id="PF08264">
    <property type="entry name" value="Anticodon_1"/>
    <property type="match status" value="1"/>
</dbReference>
<dbReference type="CDD" id="cd07962">
    <property type="entry name" value="Anticodon_Ia_Val"/>
    <property type="match status" value="1"/>
</dbReference>
<evidence type="ECO:0000256" key="6">
    <source>
        <dbReference type="ARBA" id="ARBA00023146"/>
    </source>
</evidence>
<keyword evidence="4" id="KW-0067">ATP-binding</keyword>
<dbReference type="InterPro" id="IPR009080">
    <property type="entry name" value="tRNAsynth_Ia_anticodon-bd"/>
</dbReference>
<gene>
    <name evidence="10" type="ORF">US94_C0013G0011</name>
</gene>
<comment type="caution">
    <text evidence="10">The sequence shown here is derived from an EMBL/GenBank/DDBJ whole genome shotgun (WGS) entry which is preliminary data.</text>
</comment>
<dbReference type="PANTHER" id="PTHR11946:SF93">
    <property type="entry name" value="VALINE--TRNA LIGASE, CHLOROPLASTIC_MITOCHONDRIAL 2"/>
    <property type="match status" value="1"/>
</dbReference>
<keyword evidence="5" id="KW-0648">Protein biosynthesis</keyword>
<keyword evidence="2 10" id="KW-0436">Ligase</keyword>
<dbReference type="InterPro" id="IPR033705">
    <property type="entry name" value="Anticodon_Ia_Val"/>
</dbReference>
<keyword evidence="3" id="KW-0547">Nucleotide-binding</keyword>
<dbReference type="GO" id="GO:0005524">
    <property type="term" value="F:ATP binding"/>
    <property type="evidence" value="ECO:0007669"/>
    <property type="project" value="UniProtKB-KW"/>
</dbReference>